<accession>A0A3Q4GH53</accession>
<evidence type="ECO:0000256" key="4">
    <source>
        <dbReference type="ARBA" id="ARBA00013064"/>
    </source>
</evidence>
<dbReference type="EC" id="3.1.3.16" evidence="5"/>
<dbReference type="Bgee" id="ENSNBRG00000006669">
    <property type="expression patterns" value="Expressed in testis and 3 other cell types or tissues"/>
</dbReference>
<evidence type="ECO:0000259" key="16">
    <source>
        <dbReference type="PROSITE" id="PS50056"/>
    </source>
</evidence>
<dbReference type="PROSITE" id="PS50056">
    <property type="entry name" value="TYR_PHOSPHATASE_2"/>
    <property type="match status" value="1"/>
</dbReference>
<dbReference type="OMA" id="CEYRYLV"/>
<name>A0A3Q4GH53_NEOBR</name>
<evidence type="ECO:0000259" key="15">
    <source>
        <dbReference type="PROSITE" id="PS50054"/>
    </source>
</evidence>
<comment type="subcellular location">
    <subcellularLocation>
        <location evidence="2">Cytoplasm</location>
        <location evidence="2">Cytosol</location>
    </subcellularLocation>
    <subcellularLocation>
        <location evidence="1">Nucleus</location>
    </subcellularLocation>
</comment>
<keyword evidence="6" id="KW-0963">Cytoplasm</keyword>
<dbReference type="InterPro" id="IPR029021">
    <property type="entry name" value="Prot-tyrosine_phosphatase-like"/>
</dbReference>
<evidence type="ECO:0000256" key="10">
    <source>
        <dbReference type="ARBA" id="ARBA00047761"/>
    </source>
</evidence>
<dbReference type="PROSITE" id="PS00383">
    <property type="entry name" value="TYR_PHOSPHATASE_1"/>
    <property type="match status" value="1"/>
</dbReference>
<dbReference type="AlphaFoldDB" id="A0A3Q4GH53"/>
<dbReference type="InterPro" id="IPR000387">
    <property type="entry name" value="Tyr_Pase_dom"/>
</dbReference>
<dbReference type="SMART" id="SM00195">
    <property type="entry name" value="DSPc"/>
    <property type="match status" value="1"/>
</dbReference>
<evidence type="ECO:0000256" key="5">
    <source>
        <dbReference type="ARBA" id="ARBA00013081"/>
    </source>
</evidence>
<dbReference type="InterPro" id="IPR016130">
    <property type="entry name" value="Tyr_Pase_AS"/>
</dbReference>
<keyword evidence="7" id="KW-0378">Hydrolase</keyword>
<protein>
    <recommendedName>
        <fullName evidence="13">Dual specificity protein phosphatase 23</fullName>
        <ecNumber evidence="5">3.1.3.16</ecNumber>
        <ecNumber evidence="4">3.1.3.48</ecNumber>
    </recommendedName>
    <alternativeName>
        <fullName evidence="14">Low molecular mass dual specificity phosphatase 3</fullName>
    </alternativeName>
</protein>
<dbReference type="FunFam" id="3.90.190.10:FF:000063">
    <property type="entry name" value="Dual specificity phosphatase 23"/>
    <property type="match status" value="1"/>
</dbReference>
<dbReference type="GO" id="GO:0004722">
    <property type="term" value="F:protein serine/threonine phosphatase activity"/>
    <property type="evidence" value="ECO:0007669"/>
    <property type="project" value="UniProtKB-EC"/>
</dbReference>
<evidence type="ECO:0000313" key="17">
    <source>
        <dbReference type="Ensembl" id="ENSNBRP00000008505.1"/>
    </source>
</evidence>
<evidence type="ECO:0000256" key="6">
    <source>
        <dbReference type="ARBA" id="ARBA00022490"/>
    </source>
</evidence>
<reference evidence="17" key="1">
    <citation type="submission" date="2025-08" db="UniProtKB">
        <authorList>
            <consortium name="Ensembl"/>
        </authorList>
    </citation>
    <scope>IDENTIFICATION</scope>
</reference>
<dbReference type="InterPro" id="IPR057023">
    <property type="entry name" value="PTP-SAK"/>
</dbReference>
<dbReference type="EC" id="3.1.3.48" evidence="4"/>
<evidence type="ECO:0000256" key="12">
    <source>
        <dbReference type="ARBA" id="ARBA00053915"/>
    </source>
</evidence>
<keyword evidence="18" id="KW-1185">Reference proteome</keyword>
<dbReference type="SUPFAM" id="SSF52799">
    <property type="entry name" value="(Phosphotyrosine protein) phosphatases II"/>
    <property type="match status" value="1"/>
</dbReference>
<keyword evidence="9" id="KW-0539">Nucleus</keyword>
<dbReference type="GO" id="GO:0005634">
    <property type="term" value="C:nucleus"/>
    <property type="evidence" value="ECO:0007669"/>
    <property type="project" value="UniProtKB-SubCell"/>
</dbReference>
<dbReference type="Proteomes" id="UP000261580">
    <property type="component" value="Unassembled WGS sequence"/>
</dbReference>
<dbReference type="CDD" id="cd14504">
    <property type="entry name" value="DUSP23"/>
    <property type="match status" value="1"/>
</dbReference>
<dbReference type="PROSITE" id="PS50054">
    <property type="entry name" value="TYR_PHOSPHATASE_DUAL"/>
    <property type="match status" value="1"/>
</dbReference>
<dbReference type="PANTHER" id="PTHR23339">
    <property type="entry name" value="TYROSINE SPECIFIC PROTEIN PHOSPHATASE AND DUAL SPECIFICITY PROTEIN PHOSPHATASE"/>
    <property type="match status" value="1"/>
</dbReference>
<evidence type="ECO:0000256" key="13">
    <source>
        <dbReference type="ARBA" id="ARBA00068789"/>
    </source>
</evidence>
<evidence type="ECO:0000256" key="3">
    <source>
        <dbReference type="ARBA" id="ARBA00008601"/>
    </source>
</evidence>
<comment type="catalytic activity">
    <reaction evidence="11">
        <text>O-phospho-L-threonyl-[protein] + H2O = L-threonyl-[protein] + phosphate</text>
        <dbReference type="Rhea" id="RHEA:47004"/>
        <dbReference type="Rhea" id="RHEA-COMP:11060"/>
        <dbReference type="Rhea" id="RHEA-COMP:11605"/>
        <dbReference type="ChEBI" id="CHEBI:15377"/>
        <dbReference type="ChEBI" id="CHEBI:30013"/>
        <dbReference type="ChEBI" id="CHEBI:43474"/>
        <dbReference type="ChEBI" id="CHEBI:61977"/>
        <dbReference type="EC" id="3.1.3.16"/>
    </reaction>
</comment>
<proteinExistence type="inferred from homology"/>
<evidence type="ECO:0000256" key="7">
    <source>
        <dbReference type="ARBA" id="ARBA00022801"/>
    </source>
</evidence>
<dbReference type="Gene3D" id="3.90.190.10">
    <property type="entry name" value="Protein tyrosine phosphatase superfamily"/>
    <property type="match status" value="1"/>
</dbReference>
<dbReference type="Ensembl" id="ENSNBRT00000008754.1">
    <property type="protein sequence ID" value="ENSNBRP00000008505.1"/>
    <property type="gene ID" value="ENSNBRG00000006669.1"/>
</dbReference>
<dbReference type="SMART" id="SM00404">
    <property type="entry name" value="PTPc_motif"/>
    <property type="match status" value="1"/>
</dbReference>
<comment type="catalytic activity">
    <reaction evidence="10">
        <text>O-phospho-L-seryl-[protein] + H2O = L-seryl-[protein] + phosphate</text>
        <dbReference type="Rhea" id="RHEA:20629"/>
        <dbReference type="Rhea" id="RHEA-COMP:9863"/>
        <dbReference type="Rhea" id="RHEA-COMP:11604"/>
        <dbReference type="ChEBI" id="CHEBI:15377"/>
        <dbReference type="ChEBI" id="CHEBI:29999"/>
        <dbReference type="ChEBI" id="CHEBI:43474"/>
        <dbReference type="ChEBI" id="CHEBI:83421"/>
        <dbReference type="EC" id="3.1.3.16"/>
    </reaction>
</comment>
<feature type="domain" description="Tyrosine-protein phosphatase" evidence="15">
    <location>
        <begin position="8"/>
        <end position="155"/>
    </location>
</feature>
<dbReference type="InterPro" id="IPR020422">
    <property type="entry name" value="TYR_PHOSPHATASE_DUAL_dom"/>
</dbReference>
<comment type="function">
    <text evidence="12">Protein phosphatase that mediates dephosphorylation of proteins phosphorylated on Tyr and Ser/Thr residues. In vitro, it can dephosphorylate p44-ERK1 (MAPK3) but not p54 SAPK-beta (MAPK10) in vitro. Able to enhance activation of JNK and p38 (MAPK14).</text>
</comment>
<evidence type="ECO:0000313" key="18">
    <source>
        <dbReference type="Proteomes" id="UP000261580"/>
    </source>
</evidence>
<dbReference type="InterPro" id="IPR050561">
    <property type="entry name" value="PTP"/>
</dbReference>
<dbReference type="GeneTree" id="ENSGT00940000161329"/>
<feature type="domain" description="Tyrosine specific protein phosphatases" evidence="16">
    <location>
        <begin position="76"/>
        <end position="141"/>
    </location>
</feature>
<evidence type="ECO:0000256" key="11">
    <source>
        <dbReference type="ARBA" id="ARBA00048336"/>
    </source>
</evidence>
<evidence type="ECO:0000256" key="14">
    <source>
        <dbReference type="ARBA" id="ARBA00081937"/>
    </source>
</evidence>
<reference evidence="17" key="2">
    <citation type="submission" date="2025-09" db="UniProtKB">
        <authorList>
            <consortium name="Ensembl"/>
        </authorList>
    </citation>
    <scope>IDENTIFICATION</scope>
</reference>
<organism evidence="17 18">
    <name type="scientific">Neolamprologus brichardi</name>
    <name type="common">Fairy cichlid</name>
    <name type="synonym">Lamprologus brichardi</name>
    <dbReference type="NCBI Taxonomy" id="32507"/>
    <lineage>
        <taxon>Eukaryota</taxon>
        <taxon>Metazoa</taxon>
        <taxon>Chordata</taxon>
        <taxon>Craniata</taxon>
        <taxon>Vertebrata</taxon>
        <taxon>Euteleostomi</taxon>
        <taxon>Actinopterygii</taxon>
        <taxon>Neopterygii</taxon>
        <taxon>Teleostei</taxon>
        <taxon>Neoteleostei</taxon>
        <taxon>Acanthomorphata</taxon>
        <taxon>Ovalentaria</taxon>
        <taxon>Cichlomorphae</taxon>
        <taxon>Cichliformes</taxon>
        <taxon>Cichlidae</taxon>
        <taxon>African cichlids</taxon>
        <taxon>Pseudocrenilabrinae</taxon>
        <taxon>Lamprologini</taxon>
        <taxon>Neolamprologus</taxon>
    </lineage>
</organism>
<dbReference type="InterPro" id="IPR003595">
    <property type="entry name" value="Tyr_Pase_cat"/>
</dbReference>
<evidence type="ECO:0000256" key="2">
    <source>
        <dbReference type="ARBA" id="ARBA00004514"/>
    </source>
</evidence>
<dbReference type="GO" id="GO:0005829">
    <property type="term" value="C:cytosol"/>
    <property type="evidence" value="ECO:0007669"/>
    <property type="project" value="UniProtKB-SubCell"/>
</dbReference>
<evidence type="ECO:0000256" key="8">
    <source>
        <dbReference type="ARBA" id="ARBA00022912"/>
    </source>
</evidence>
<comment type="similarity">
    <text evidence="3">Belongs to the protein-tyrosine phosphatase family. Non-receptor class dual specificity subfamily.</text>
</comment>
<keyword evidence="8" id="KW-0904">Protein phosphatase</keyword>
<dbReference type="Pfam" id="PF22784">
    <property type="entry name" value="PTP-SAK"/>
    <property type="match status" value="1"/>
</dbReference>
<evidence type="ECO:0000256" key="9">
    <source>
        <dbReference type="ARBA" id="ARBA00023242"/>
    </source>
</evidence>
<dbReference type="GO" id="GO:0004725">
    <property type="term" value="F:protein tyrosine phosphatase activity"/>
    <property type="evidence" value="ECO:0007669"/>
    <property type="project" value="UniProtKB-EC"/>
</dbReference>
<dbReference type="STRING" id="32507.ENSNBRP00000008505"/>
<sequence length="216" mass="24747">MASFAPHNFSWVEPGKLAGLAMPRMPCEYRYMVDNGIKHLVCLCERKPPNHDSCPELQLHHIKIVDFTPPSPNQIDRVLSIVEEANSKGEGVAVHCMHGHGRTGTMLACYLVKTRKISGIDAINEIRRLRQGSIETHEQEKAVPLLKLPLQVELSESVVLLRRALSFSLKLLHLLLQELHRFKPQLLLQLLLSFPLPWIRHLHRVFLFHWTSALFL</sequence>
<evidence type="ECO:0000256" key="1">
    <source>
        <dbReference type="ARBA" id="ARBA00004123"/>
    </source>
</evidence>